<name>A0A327Y5H1_9RHOB</name>
<keyword evidence="3" id="KW-1185">Reference proteome</keyword>
<dbReference type="InterPro" id="IPR009839">
    <property type="entry name" value="SseB_N"/>
</dbReference>
<proteinExistence type="predicted"/>
<evidence type="ECO:0000259" key="1">
    <source>
        <dbReference type="Pfam" id="PF07179"/>
    </source>
</evidence>
<reference evidence="2 3" key="1">
    <citation type="submission" date="2018-06" db="EMBL/GenBank/DDBJ databases">
        <title>Genomic Encyclopedia of Archaeal and Bacterial Type Strains, Phase II (KMG-II): from individual species to whole genera.</title>
        <authorList>
            <person name="Goeker M."/>
        </authorList>
    </citation>
    <scope>NUCLEOTIDE SEQUENCE [LARGE SCALE GENOMIC DNA]</scope>
    <source>
        <strain evidence="2 3">DSM 22011</strain>
    </source>
</reference>
<organism evidence="2 3">
    <name type="scientific">Salipiger aestuarii</name>
    <dbReference type="NCBI Taxonomy" id="568098"/>
    <lineage>
        <taxon>Bacteria</taxon>
        <taxon>Pseudomonadati</taxon>
        <taxon>Pseudomonadota</taxon>
        <taxon>Alphaproteobacteria</taxon>
        <taxon>Rhodobacterales</taxon>
        <taxon>Roseobacteraceae</taxon>
        <taxon>Salipiger</taxon>
    </lineage>
</organism>
<protein>
    <submittedName>
        <fullName evidence="2">Type III secretion system (T3SS) SseB-like protein</fullName>
    </submittedName>
</protein>
<gene>
    <name evidence="2" type="ORF">ATI53_102422</name>
</gene>
<evidence type="ECO:0000313" key="3">
    <source>
        <dbReference type="Proteomes" id="UP000249165"/>
    </source>
</evidence>
<dbReference type="OrthoDB" id="7831317at2"/>
<evidence type="ECO:0000313" key="2">
    <source>
        <dbReference type="EMBL" id="RAK15266.1"/>
    </source>
</evidence>
<comment type="caution">
    <text evidence="2">The sequence shown here is derived from an EMBL/GenBank/DDBJ whole genome shotgun (WGS) entry which is preliminary data.</text>
</comment>
<sequence length="264" mass="27787">MTDLLTPIDHAHAAMEATPLDDTARLRFYERLADGEMFILLAREATGDTVEPEIFALPDASFVLVFDREERLSQFVGLAAPYAALSGRAVASMLAGQGIGLALNLDVAPSSILLPPEAVDWLNDTLGHGPSETHGTVEEVSPPGGLPEALITALDTKLATAAGFARCAWLAGVRYEDSTRSHLLAFAGTAPGAETALARAVNEALVFSGIEAGSLDVVFIGDHDPLAASLTRVGLRFDLPEVESPARVERIAPGSDPDSPPILR</sequence>
<dbReference type="EMBL" id="QLMG01000024">
    <property type="protein sequence ID" value="RAK15266.1"/>
    <property type="molecule type" value="Genomic_DNA"/>
</dbReference>
<feature type="domain" description="SseB protein N-terminal" evidence="1">
    <location>
        <begin position="20"/>
        <end position="121"/>
    </location>
</feature>
<dbReference type="AlphaFoldDB" id="A0A327Y5H1"/>
<dbReference type="Pfam" id="PF07179">
    <property type="entry name" value="SseB"/>
    <property type="match status" value="1"/>
</dbReference>
<dbReference type="RefSeq" id="WP_111550601.1">
    <property type="nucleotide sequence ID" value="NZ_LIQE01000021.1"/>
</dbReference>
<accession>A0A327Y5H1</accession>
<dbReference type="Proteomes" id="UP000249165">
    <property type="component" value="Unassembled WGS sequence"/>
</dbReference>